<feature type="transmembrane region" description="Helical" evidence="1">
    <location>
        <begin position="123"/>
        <end position="145"/>
    </location>
</feature>
<name>A0A512JMJ6_9HYPH</name>
<gene>
    <name evidence="2" type="ORF">MGN01_29080</name>
</gene>
<protein>
    <submittedName>
        <fullName evidence="2">Uncharacterized protein</fullName>
    </submittedName>
</protein>
<dbReference type="SUPFAM" id="SSF53474">
    <property type="entry name" value="alpha/beta-Hydrolases"/>
    <property type="match status" value="1"/>
</dbReference>
<dbReference type="EMBL" id="BJZV01000015">
    <property type="protein sequence ID" value="GEP11063.1"/>
    <property type="molecule type" value="Genomic_DNA"/>
</dbReference>
<evidence type="ECO:0000256" key="1">
    <source>
        <dbReference type="SAM" id="Phobius"/>
    </source>
</evidence>
<proteinExistence type="predicted"/>
<comment type="caution">
    <text evidence="2">The sequence shown here is derived from an EMBL/GenBank/DDBJ whole genome shotgun (WGS) entry which is preliminary data.</text>
</comment>
<keyword evidence="3" id="KW-1185">Reference proteome</keyword>
<dbReference type="AlphaFoldDB" id="A0A512JMJ6"/>
<dbReference type="RefSeq" id="WP_147047449.1">
    <property type="nucleotide sequence ID" value="NZ_BJZV01000015.1"/>
</dbReference>
<dbReference type="Gene3D" id="3.40.50.1820">
    <property type="entry name" value="alpha/beta hydrolase"/>
    <property type="match status" value="1"/>
</dbReference>
<keyword evidence="1" id="KW-0812">Transmembrane</keyword>
<evidence type="ECO:0000313" key="3">
    <source>
        <dbReference type="Proteomes" id="UP000321750"/>
    </source>
</evidence>
<organism evidence="2 3">
    <name type="scientific">Methylobacterium gnaphalii</name>
    <dbReference type="NCBI Taxonomy" id="1010610"/>
    <lineage>
        <taxon>Bacteria</taxon>
        <taxon>Pseudomonadati</taxon>
        <taxon>Pseudomonadota</taxon>
        <taxon>Alphaproteobacteria</taxon>
        <taxon>Hyphomicrobiales</taxon>
        <taxon>Methylobacteriaceae</taxon>
        <taxon>Methylobacterium</taxon>
    </lineage>
</organism>
<dbReference type="OrthoDB" id="7257484at2"/>
<dbReference type="InterPro" id="IPR029058">
    <property type="entry name" value="AB_hydrolase_fold"/>
</dbReference>
<keyword evidence="1" id="KW-1133">Transmembrane helix</keyword>
<keyword evidence="1" id="KW-0472">Membrane</keyword>
<accession>A0A512JMJ6</accession>
<sequence>MTVPSGQVVRSRLVLHIHGYQLTAPERFHRRFGRDLATFGQTWSAKTETGPPEVLPRQARWSAEAAGPDWHTRTDYRIVRVDDLIKQGHCRPAWRRIVFGIRGLFDFLLDPAIIGYFRYGWRYALFTLAPLAMMVAAVLAGFAAGRWLSGPLGSLPATLAGLAVFAGAIAFFSKKFFLFILLEDWAFASVLARRLEPELAARLDEASREVRAAVESEAYDEVLLIGHSLGAVMILHLAEMLLAGLPTDPSRSRTRIAILTIGSSVLKIGLHSAAAPLRRATAAVTSSSRLVWADYWSQHDVMNFPYVDPAVAMGLTPRHPTISRKATFRHMISPEALRALRFDFFRKHNQFFHAATRRSEYDYFLFACGPFYCEDLARSQDGAVTWLDEAGALTDRAPGSRHPRDA</sequence>
<evidence type="ECO:0000313" key="2">
    <source>
        <dbReference type="EMBL" id="GEP11063.1"/>
    </source>
</evidence>
<reference evidence="2 3" key="1">
    <citation type="submission" date="2019-07" db="EMBL/GenBank/DDBJ databases">
        <title>Whole genome shotgun sequence of Methylobacterium gnaphalii NBRC 107716.</title>
        <authorList>
            <person name="Hosoyama A."/>
            <person name="Uohara A."/>
            <person name="Ohji S."/>
            <person name="Ichikawa N."/>
        </authorList>
    </citation>
    <scope>NUCLEOTIDE SEQUENCE [LARGE SCALE GENOMIC DNA]</scope>
    <source>
        <strain evidence="2 3">NBRC 107716</strain>
    </source>
</reference>
<feature type="transmembrane region" description="Helical" evidence="1">
    <location>
        <begin position="97"/>
        <end position="117"/>
    </location>
</feature>
<dbReference type="Proteomes" id="UP000321750">
    <property type="component" value="Unassembled WGS sequence"/>
</dbReference>
<feature type="transmembrane region" description="Helical" evidence="1">
    <location>
        <begin position="157"/>
        <end position="182"/>
    </location>
</feature>